<reference evidence="2 3" key="1">
    <citation type="submission" date="2016-01" db="EMBL/GenBank/DDBJ databases">
        <authorList>
            <person name="Mitreva M."/>
            <person name="Pepin K.H."/>
            <person name="Mihindukulasuriya K.A."/>
            <person name="Fulton R."/>
            <person name="Fronick C."/>
            <person name="O'Laughlin M."/>
            <person name="Miner T."/>
            <person name="Herter B."/>
            <person name="Rosa B.A."/>
            <person name="Cordes M."/>
            <person name="Tomlinson C."/>
            <person name="Wollam A."/>
            <person name="Palsikar V.B."/>
            <person name="Mardis E.R."/>
            <person name="Wilson R.K."/>
        </authorList>
    </citation>
    <scope>NUCLEOTIDE SEQUENCE [LARGE SCALE GENOMIC DNA]</scope>
    <source>
        <strain evidence="2 3">KA00071</strain>
    </source>
</reference>
<name>A0ABR5TNE2_9BACL</name>
<protein>
    <submittedName>
        <fullName evidence="2">Uncharacterized protein</fullName>
    </submittedName>
</protein>
<dbReference type="Proteomes" id="UP000070467">
    <property type="component" value="Unassembled WGS sequence"/>
</dbReference>
<keyword evidence="3" id="KW-1185">Reference proteome</keyword>
<evidence type="ECO:0000256" key="1">
    <source>
        <dbReference type="SAM" id="MobiDB-lite"/>
    </source>
</evidence>
<evidence type="ECO:0000313" key="3">
    <source>
        <dbReference type="Proteomes" id="UP000070467"/>
    </source>
</evidence>
<proteinExistence type="predicted"/>
<feature type="non-terminal residue" evidence="2">
    <location>
        <position position="427"/>
    </location>
</feature>
<comment type="caution">
    <text evidence="2">The sequence shown here is derived from an EMBL/GenBank/DDBJ whole genome shotgun (WGS) entry which is preliminary data.</text>
</comment>
<feature type="compositionally biased region" description="Basic and acidic residues" evidence="1">
    <location>
        <begin position="33"/>
        <end position="46"/>
    </location>
</feature>
<sequence>MKYNKILAVGVAGALVMSTGGQVLGLNNASAKEQVEKQQDVKRDNTKNTSEVKTNKKEENKKEKEKAIKKIAQLANLSKKEKEEYTKKIQEANDNSIIENTLKEATEKSAQAEKLILEFKTEIENAKKIKDNGKKFPGAYKLLQDDIGYAEKALEKNQKIEGALTTFKAAVQAYNDSEYSPYERLQSILKEKGETIESIDETDSTVINYWEYESGRLSMADGAIVHPTKIIKTNKGYYGLFAFKSLNLMTFKGFLGKLGIENGTGEFHNSSKPQGYDPVTPISEYNVIDGFNDPVNGADTVMKGKKFPKEFLIPLKKESNEFSIQVYVPVMGLFNAGTQQARIRIHWQQYDAQKELEKLTELKKEKKESYKKEILETTFGEKIVEGRKLKVLNTPEKIKELVDKVLHKAKEQNEEIIKKEFKDFKEN</sequence>
<feature type="region of interest" description="Disordered" evidence="1">
    <location>
        <begin position="30"/>
        <end position="64"/>
    </location>
</feature>
<evidence type="ECO:0000313" key="2">
    <source>
        <dbReference type="EMBL" id="KXB58935.1"/>
    </source>
</evidence>
<gene>
    <name evidence="2" type="ORF">HMPREF1871_00001</name>
</gene>
<dbReference type="EMBL" id="LSDB01000001">
    <property type="protein sequence ID" value="KXB58935.1"/>
    <property type="molecule type" value="Genomic_DNA"/>
</dbReference>
<organism evidence="2 3">
    <name type="scientific">Gemelliphila asaccharolytica</name>
    <dbReference type="NCBI Taxonomy" id="502393"/>
    <lineage>
        <taxon>Bacteria</taxon>
        <taxon>Bacillati</taxon>
        <taxon>Bacillota</taxon>
        <taxon>Bacilli</taxon>
        <taxon>Bacillales</taxon>
        <taxon>Gemellaceae</taxon>
        <taxon>Gemelliphila</taxon>
    </lineage>
</organism>
<accession>A0ABR5TNE2</accession>
<dbReference type="RefSeq" id="WP_198145734.1">
    <property type="nucleotide sequence ID" value="NZ_KQ959854.1"/>
</dbReference>
<feature type="compositionally biased region" description="Basic and acidic residues" evidence="1">
    <location>
        <begin position="53"/>
        <end position="64"/>
    </location>
</feature>